<protein>
    <recommendedName>
        <fullName evidence="3">HTH cro/C1-type domain-containing protein</fullName>
    </recommendedName>
</protein>
<evidence type="ECO:0000256" key="1">
    <source>
        <dbReference type="ARBA" id="ARBA00007227"/>
    </source>
</evidence>
<dbReference type="AlphaFoldDB" id="A0AAU9DNX9"/>
<dbReference type="SUPFAM" id="SSF47413">
    <property type="entry name" value="lambda repressor-like DNA-binding domains"/>
    <property type="match status" value="1"/>
</dbReference>
<comment type="similarity">
    <text evidence="1">Belongs to the short-chain fatty acyl-CoA assimilation regulator (ScfR) family.</text>
</comment>
<keyword evidence="2" id="KW-0238">DNA-binding</keyword>
<reference evidence="4 5" key="1">
    <citation type="journal article" date="2023" name="Microbiol. Spectr.">
        <title>Symbiosis of Carpenter Bees with Uncharacterized Lactic Acid Bacteria Showing NAD Auxotrophy.</title>
        <authorList>
            <person name="Kawasaki S."/>
            <person name="Ozawa K."/>
            <person name="Mori T."/>
            <person name="Yamamoto A."/>
            <person name="Ito M."/>
            <person name="Ohkuma M."/>
            <person name="Sakamoto M."/>
            <person name="Matsutani M."/>
        </authorList>
    </citation>
    <scope>NUCLEOTIDE SEQUENCE [LARGE SCALE GENOMIC DNA]</scope>
    <source>
        <strain evidence="4 5">KimC2</strain>
    </source>
</reference>
<accession>A0AAU9DNX9</accession>
<evidence type="ECO:0000256" key="2">
    <source>
        <dbReference type="ARBA" id="ARBA00023125"/>
    </source>
</evidence>
<dbReference type="Proteomes" id="UP001321804">
    <property type="component" value="Chromosome"/>
</dbReference>
<dbReference type="SMART" id="SM00530">
    <property type="entry name" value="HTH_XRE"/>
    <property type="match status" value="1"/>
</dbReference>
<dbReference type="PROSITE" id="PS50943">
    <property type="entry name" value="HTH_CROC1"/>
    <property type="match status" value="1"/>
</dbReference>
<dbReference type="Gene3D" id="1.10.260.40">
    <property type="entry name" value="lambda repressor-like DNA-binding domains"/>
    <property type="match status" value="1"/>
</dbReference>
<dbReference type="PANTHER" id="PTHR36924">
    <property type="entry name" value="ANTITOXIN HIGA-1"/>
    <property type="match status" value="1"/>
</dbReference>
<name>A0AAU9DNX9_9LACO</name>
<feature type="domain" description="HTH cro/C1-type" evidence="3">
    <location>
        <begin position="18"/>
        <end position="72"/>
    </location>
</feature>
<dbReference type="PANTHER" id="PTHR36924:SF1">
    <property type="entry name" value="ANTITOXIN HIGA-1"/>
    <property type="match status" value="1"/>
</dbReference>
<dbReference type="RefSeq" id="WP_317696589.1">
    <property type="nucleotide sequence ID" value="NZ_AP026801.1"/>
</dbReference>
<dbReference type="Gene3D" id="1.10.10.2910">
    <property type="match status" value="1"/>
</dbReference>
<gene>
    <name evidence="4" type="ORF">KIMC2_20310</name>
</gene>
<dbReference type="Pfam" id="PF06114">
    <property type="entry name" value="Peptidase_M78"/>
    <property type="match status" value="1"/>
</dbReference>
<proteinExistence type="inferred from homology"/>
<evidence type="ECO:0000313" key="4">
    <source>
        <dbReference type="EMBL" id="BDR57469.1"/>
    </source>
</evidence>
<evidence type="ECO:0000313" key="5">
    <source>
        <dbReference type="Proteomes" id="UP001321804"/>
    </source>
</evidence>
<dbReference type="Pfam" id="PF01381">
    <property type="entry name" value="HTH_3"/>
    <property type="match status" value="1"/>
</dbReference>
<dbReference type="InterPro" id="IPR010359">
    <property type="entry name" value="IrrE_HExxH"/>
</dbReference>
<dbReference type="InterPro" id="IPR001387">
    <property type="entry name" value="Cro/C1-type_HTH"/>
</dbReference>
<dbReference type="InterPro" id="IPR013430">
    <property type="entry name" value="Toxin_antidote_HigA"/>
</dbReference>
<dbReference type="KEGG" id="xak:KIMC2_20310"/>
<dbReference type="GO" id="GO:0003677">
    <property type="term" value="F:DNA binding"/>
    <property type="evidence" value="ECO:0007669"/>
    <property type="project" value="UniProtKB-KW"/>
</dbReference>
<organism evidence="4 5">
    <name type="scientific">Xylocopilactobacillus apis</name>
    <dbReference type="NCBI Taxonomy" id="2932183"/>
    <lineage>
        <taxon>Bacteria</taxon>
        <taxon>Bacillati</taxon>
        <taxon>Bacillota</taxon>
        <taxon>Bacilli</taxon>
        <taxon>Lactobacillales</taxon>
        <taxon>Lactobacillaceae</taxon>
        <taxon>Xylocopilactobacillus</taxon>
    </lineage>
</organism>
<dbReference type="InterPro" id="IPR010982">
    <property type="entry name" value="Lambda_DNA-bd_dom_sf"/>
</dbReference>
<keyword evidence="5" id="KW-1185">Reference proteome</keyword>
<sequence length="365" mass="42584">MNKISVGNLIAFHPGYYILEYLNHEGMTQEELAERLNTNKKKVSELVNGKINLDDELITNLSLALGTSETVWRNLNNKYKEVKAKIDAERNLESERPILEQMDYSYWVKLDCVKNTRDFKEKVEELKRHFRISTLKVLSKKNFLVQYRTSVKEVESKNIINSNAWVQTALNIAVQKNVSSIDLDYLKTKLPDIRKMTKQNPEVFLPELNRIFENSGVAFVILPNLKNCGINGAVKWIGKDRILLAVNDRSKYADQFWFTLFHEIKHVFQRKKGHMIVTPIGDNGITNNLDLDRLEKEADQFAQNHLINPADYKAFIKENDFSRRAVLEFSEGIQIHPGVVVGRLQREKYLDYRHLNDLKIQYHFD</sequence>
<dbReference type="EMBL" id="AP026801">
    <property type="protein sequence ID" value="BDR57469.1"/>
    <property type="molecule type" value="Genomic_DNA"/>
</dbReference>
<evidence type="ECO:0000259" key="3">
    <source>
        <dbReference type="PROSITE" id="PS50943"/>
    </source>
</evidence>
<dbReference type="CDD" id="cd00093">
    <property type="entry name" value="HTH_XRE"/>
    <property type="match status" value="1"/>
</dbReference>